<dbReference type="AlphaFoldDB" id="A0A0N4WT98"/>
<feature type="compositionally biased region" description="Basic and acidic residues" evidence="1">
    <location>
        <begin position="24"/>
        <end position="39"/>
    </location>
</feature>
<evidence type="ECO:0000313" key="3">
    <source>
        <dbReference type="Proteomes" id="UP000268014"/>
    </source>
</evidence>
<evidence type="ECO:0000313" key="2">
    <source>
        <dbReference type="EMBL" id="VDO54194.1"/>
    </source>
</evidence>
<feature type="compositionally biased region" description="Polar residues" evidence="1">
    <location>
        <begin position="72"/>
        <end position="82"/>
    </location>
</feature>
<dbReference type="Proteomes" id="UP000268014">
    <property type="component" value="Unassembled WGS sequence"/>
</dbReference>
<reference evidence="4" key="1">
    <citation type="submission" date="2017-02" db="UniProtKB">
        <authorList>
            <consortium name="WormBaseParasite"/>
        </authorList>
    </citation>
    <scope>IDENTIFICATION</scope>
</reference>
<feature type="region of interest" description="Disordered" evidence="1">
    <location>
        <begin position="1"/>
        <end position="45"/>
    </location>
</feature>
<keyword evidence="3" id="KW-1185">Reference proteome</keyword>
<evidence type="ECO:0000256" key="1">
    <source>
        <dbReference type="SAM" id="MobiDB-lite"/>
    </source>
</evidence>
<reference evidence="2 3" key="2">
    <citation type="submission" date="2018-11" db="EMBL/GenBank/DDBJ databases">
        <authorList>
            <consortium name="Pathogen Informatics"/>
        </authorList>
    </citation>
    <scope>NUCLEOTIDE SEQUENCE [LARGE SCALE GENOMIC DNA]</scope>
    <source>
        <strain evidence="2 3">MHpl1</strain>
    </source>
</reference>
<sequence>MGDADHQWPGAKQEPVSKQFQPKKYKDSSQEWRKEKKEVANQPLYAYTPFKANSLNRATTPLASISEQHYSNGTLRRSNQPNPFVYPNQPPSRNALHEPPQSHSTPKATHHMQVRPESAAQMSKEQKLTWGRWCSKILIGGMSSCNTVTGSKFKNQPMKSSKTYHWHEYIQSVGKPILEIRRPGTIGSELIISYLQCLHQPVSGRRQPWAAQSAVKVIRELGTVSI</sequence>
<accession>A0A0N4WT98</accession>
<dbReference type="WBParaSite" id="HPLM_0001480401-mRNA-1">
    <property type="protein sequence ID" value="HPLM_0001480401-mRNA-1"/>
    <property type="gene ID" value="HPLM_0001480401"/>
</dbReference>
<feature type="region of interest" description="Disordered" evidence="1">
    <location>
        <begin position="72"/>
        <end position="121"/>
    </location>
</feature>
<evidence type="ECO:0000313" key="4">
    <source>
        <dbReference type="WBParaSite" id="HPLM_0001480401-mRNA-1"/>
    </source>
</evidence>
<protein>
    <submittedName>
        <fullName evidence="4">Methylcytosine dioxygenase TET</fullName>
    </submittedName>
</protein>
<dbReference type="EMBL" id="UZAF01018711">
    <property type="protein sequence ID" value="VDO54194.1"/>
    <property type="molecule type" value="Genomic_DNA"/>
</dbReference>
<proteinExistence type="predicted"/>
<gene>
    <name evidence="2" type="ORF">HPLM_LOCUS14796</name>
</gene>
<dbReference type="OrthoDB" id="5788007at2759"/>
<name>A0A0N4WT98_HAEPC</name>
<organism evidence="4">
    <name type="scientific">Haemonchus placei</name>
    <name type="common">Barber's pole worm</name>
    <dbReference type="NCBI Taxonomy" id="6290"/>
    <lineage>
        <taxon>Eukaryota</taxon>
        <taxon>Metazoa</taxon>
        <taxon>Ecdysozoa</taxon>
        <taxon>Nematoda</taxon>
        <taxon>Chromadorea</taxon>
        <taxon>Rhabditida</taxon>
        <taxon>Rhabditina</taxon>
        <taxon>Rhabditomorpha</taxon>
        <taxon>Strongyloidea</taxon>
        <taxon>Trichostrongylidae</taxon>
        <taxon>Haemonchus</taxon>
    </lineage>
</organism>